<accession>A0AAW2IHD3</accession>
<reference evidence="2" key="1">
    <citation type="journal article" date="2024" name="Gigascience">
        <title>Chromosome-level genome of the poultry shaft louse Menopon gallinae provides insight into the host-switching and adaptive evolution of parasitic lice.</title>
        <authorList>
            <person name="Xu Y."/>
            <person name="Ma L."/>
            <person name="Liu S."/>
            <person name="Liang Y."/>
            <person name="Liu Q."/>
            <person name="He Z."/>
            <person name="Tian L."/>
            <person name="Duan Y."/>
            <person name="Cai W."/>
            <person name="Li H."/>
            <person name="Song F."/>
        </authorList>
    </citation>
    <scope>NUCLEOTIDE SEQUENCE</scope>
    <source>
        <strain evidence="2">Cailab_2023a</strain>
    </source>
</reference>
<name>A0AAW2IHD3_9NEOP</name>
<dbReference type="GO" id="GO:0003723">
    <property type="term" value="F:RNA binding"/>
    <property type="evidence" value="ECO:0007669"/>
    <property type="project" value="InterPro"/>
</dbReference>
<comment type="caution">
    <text evidence="2">The sequence shown here is derived from an EMBL/GenBank/DDBJ whole genome shotgun (WGS) entry which is preliminary data.</text>
</comment>
<sequence length="103" mass="12324">MKIFVGALPIMSENNVKNEEIMTEEQKEFLKALSEEFKDRYTEADDDYKTVWDVDIPPPPVIFDWDQIGRTRDNYHGYNRRGNWHGRSNYGQDNNRYGRRGYN</sequence>
<dbReference type="GO" id="GO:0106005">
    <property type="term" value="P:RNA 5'-cap (guanine-N7)-methylation"/>
    <property type="evidence" value="ECO:0007669"/>
    <property type="project" value="InterPro"/>
</dbReference>
<evidence type="ECO:0000313" key="2">
    <source>
        <dbReference type="EMBL" id="KAL0281660.1"/>
    </source>
</evidence>
<gene>
    <name evidence="2" type="ORF">PYX00_002579</name>
</gene>
<dbReference type="EMBL" id="JARGDH010000001">
    <property type="protein sequence ID" value="KAL0281660.1"/>
    <property type="molecule type" value="Genomic_DNA"/>
</dbReference>
<feature type="region of interest" description="Disordered" evidence="1">
    <location>
        <begin position="76"/>
        <end position="103"/>
    </location>
</feature>
<dbReference type="AlphaFoldDB" id="A0AAW2IHD3"/>
<dbReference type="GO" id="GO:0031533">
    <property type="term" value="C:mRNA capping enzyme complex"/>
    <property type="evidence" value="ECO:0007669"/>
    <property type="project" value="InterPro"/>
</dbReference>
<protein>
    <submittedName>
        <fullName evidence="2">Uncharacterized protein</fullName>
    </submittedName>
</protein>
<dbReference type="InterPro" id="IPR028271">
    <property type="entry name" value="RAMAC"/>
</dbReference>
<organism evidence="2">
    <name type="scientific">Menopon gallinae</name>
    <name type="common">poultry shaft louse</name>
    <dbReference type="NCBI Taxonomy" id="328185"/>
    <lineage>
        <taxon>Eukaryota</taxon>
        <taxon>Metazoa</taxon>
        <taxon>Ecdysozoa</taxon>
        <taxon>Arthropoda</taxon>
        <taxon>Hexapoda</taxon>
        <taxon>Insecta</taxon>
        <taxon>Pterygota</taxon>
        <taxon>Neoptera</taxon>
        <taxon>Paraneoptera</taxon>
        <taxon>Psocodea</taxon>
        <taxon>Troctomorpha</taxon>
        <taxon>Phthiraptera</taxon>
        <taxon>Amblycera</taxon>
        <taxon>Menoponidae</taxon>
        <taxon>Menopon</taxon>
    </lineage>
</organism>
<evidence type="ECO:0000256" key="1">
    <source>
        <dbReference type="SAM" id="MobiDB-lite"/>
    </source>
</evidence>
<proteinExistence type="predicted"/>
<dbReference type="Pfam" id="PF15320">
    <property type="entry name" value="RAM"/>
    <property type="match status" value="1"/>
</dbReference>